<dbReference type="GO" id="GO:0005524">
    <property type="term" value="F:ATP binding"/>
    <property type="evidence" value="ECO:0007669"/>
    <property type="project" value="InterPro"/>
</dbReference>
<keyword evidence="4" id="KW-0175">Coiled coil</keyword>
<keyword evidence="1 3" id="KW-0728">SH3 domain</keyword>
<feature type="region of interest" description="Disordered" evidence="5">
    <location>
        <begin position="492"/>
        <end position="534"/>
    </location>
</feature>
<feature type="compositionally biased region" description="Polar residues" evidence="5">
    <location>
        <begin position="295"/>
        <end position="308"/>
    </location>
</feature>
<keyword evidence="2" id="KW-0963">Cytoplasm</keyword>
<feature type="region of interest" description="Disordered" evidence="5">
    <location>
        <begin position="597"/>
        <end position="636"/>
    </location>
</feature>
<dbReference type="GO" id="GO:0017101">
    <property type="term" value="C:aminoacyl-tRNA synthetase multienzyme complex"/>
    <property type="evidence" value="ECO:0007669"/>
    <property type="project" value="TreeGrafter"/>
</dbReference>
<evidence type="ECO:0000256" key="1">
    <source>
        <dbReference type="ARBA" id="ARBA00022443"/>
    </source>
</evidence>
<dbReference type="PROSITE" id="PS50002">
    <property type="entry name" value="SH3"/>
    <property type="match status" value="1"/>
</dbReference>
<evidence type="ECO:0000256" key="3">
    <source>
        <dbReference type="PROSITE-ProRule" id="PRU00192"/>
    </source>
</evidence>
<dbReference type="GO" id="GO:0005829">
    <property type="term" value="C:cytosol"/>
    <property type="evidence" value="ECO:0007669"/>
    <property type="project" value="TreeGrafter"/>
</dbReference>
<dbReference type="PANTHER" id="PTHR43450">
    <property type="entry name" value="ASPARTYL-TRNA SYNTHETASE"/>
    <property type="match status" value="1"/>
</dbReference>
<dbReference type="GO" id="GO:0003723">
    <property type="term" value="F:RNA binding"/>
    <property type="evidence" value="ECO:0007669"/>
    <property type="project" value="TreeGrafter"/>
</dbReference>
<dbReference type="Gene3D" id="2.40.50.140">
    <property type="entry name" value="Nucleic acid-binding proteins"/>
    <property type="match status" value="1"/>
</dbReference>
<dbReference type="SUPFAM" id="SSF50044">
    <property type="entry name" value="SH3-domain"/>
    <property type="match status" value="1"/>
</dbReference>
<reference evidence="7" key="1">
    <citation type="submission" date="2021-02" db="EMBL/GenBank/DDBJ databases">
        <authorList>
            <person name="Dougan E. K."/>
            <person name="Rhodes N."/>
            <person name="Thang M."/>
            <person name="Chan C."/>
        </authorList>
    </citation>
    <scope>NUCLEOTIDE SEQUENCE</scope>
</reference>
<dbReference type="InterPro" id="IPR012340">
    <property type="entry name" value="NA-bd_OB-fold"/>
</dbReference>
<feature type="compositionally biased region" description="Basic and acidic residues" evidence="5">
    <location>
        <begin position="519"/>
        <end position="534"/>
    </location>
</feature>
<comment type="caution">
    <text evidence="7">The sequence shown here is derived from an EMBL/GenBank/DDBJ whole genome shotgun (WGS) entry which is preliminary data.</text>
</comment>
<dbReference type="AlphaFoldDB" id="A0A813JD53"/>
<proteinExistence type="predicted"/>
<feature type="compositionally biased region" description="Basic and acidic residues" evidence="5">
    <location>
        <begin position="205"/>
        <end position="214"/>
    </location>
</feature>
<name>A0A813JD53_POLGL</name>
<feature type="compositionally biased region" description="Polar residues" evidence="5">
    <location>
        <begin position="431"/>
        <end position="441"/>
    </location>
</feature>
<gene>
    <name evidence="7" type="ORF">PGLA2088_LOCUS20100</name>
</gene>
<dbReference type="Pfam" id="PF00018">
    <property type="entry name" value="SH3_1"/>
    <property type="match status" value="1"/>
</dbReference>
<evidence type="ECO:0000256" key="4">
    <source>
        <dbReference type="SAM" id="Coils"/>
    </source>
</evidence>
<feature type="region of interest" description="Disordered" evidence="5">
    <location>
        <begin position="272"/>
        <end position="316"/>
    </location>
</feature>
<protein>
    <recommendedName>
        <fullName evidence="6">SH3 domain-containing protein</fullName>
    </recommendedName>
</protein>
<dbReference type="EMBL" id="CAJNNW010025342">
    <property type="protein sequence ID" value="CAE8676918.1"/>
    <property type="molecule type" value="Genomic_DNA"/>
</dbReference>
<feature type="region of interest" description="Disordered" evidence="5">
    <location>
        <begin position="199"/>
        <end position="247"/>
    </location>
</feature>
<dbReference type="SUPFAM" id="SSF50249">
    <property type="entry name" value="Nucleic acid-binding proteins"/>
    <property type="match status" value="1"/>
</dbReference>
<dbReference type="GO" id="GO:0004815">
    <property type="term" value="F:aspartate-tRNA ligase activity"/>
    <property type="evidence" value="ECO:0007669"/>
    <property type="project" value="InterPro"/>
</dbReference>
<evidence type="ECO:0000256" key="5">
    <source>
        <dbReference type="SAM" id="MobiDB-lite"/>
    </source>
</evidence>
<feature type="non-terminal residue" evidence="7">
    <location>
        <position position="816"/>
    </location>
</feature>
<dbReference type="GO" id="GO:0006422">
    <property type="term" value="P:aspartyl-tRNA aminoacylation"/>
    <property type="evidence" value="ECO:0007669"/>
    <property type="project" value="InterPro"/>
</dbReference>
<accession>A0A813JD53</accession>
<dbReference type="Proteomes" id="UP000626109">
    <property type="component" value="Unassembled WGS sequence"/>
</dbReference>
<evidence type="ECO:0000259" key="6">
    <source>
        <dbReference type="PROSITE" id="PS50002"/>
    </source>
</evidence>
<dbReference type="CDD" id="cd04320">
    <property type="entry name" value="AspRS_cyto_N"/>
    <property type="match status" value="1"/>
</dbReference>
<organism evidence="7 8">
    <name type="scientific">Polarella glacialis</name>
    <name type="common">Dinoflagellate</name>
    <dbReference type="NCBI Taxonomy" id="89957"/>
    <lineage>
        <taxon>Eukaryota</taxon>
        <taxon>Sar</taxon>
        <taxon>Alveolata</taxon>
        <taxon>Dinophyceae</taxon>
        <taxon>Suessiales</taxon>
        <taxon>Suessiaceae</taxon>
        <taxon>Polarella</taxon>
    </lineage>
</organism>
<feature type="region of interest" description="Disordered" evidence="5">
    <location>
        <begin position="395"/>
        <end position="441"/>
    </location>
</feature>
<feature type="compositionally biased region" description="Low complexity" evidence="5">
    <location>
        <begin position="401"/>
        <end position="416"/>
    </location>
</feature>
<feature type="coiled-coil region" evidence="4">
    <location>
        <begin position="163"/>
        <end position="197"/>
    </location>
</feature>
<feature type="domain" description="SH3" evidence="6">
    <location>
        <begin position="1"/>
        <end position="43"/>
    </location>
</feature>
<evidence type="ECO:0000256" key="2">
    <source>
        <dbReference type="ARBA" id="ARBA00022490"/>
    </source>
</evidence>
<dbReference type="InterPro" id="IPR036028">
    <property type="entry name" value="SH3-like_dom_sf"/>
</dbReference>
<dbReference type="Gene3D" id="2.30.30.40">
    <property type="entry name" value="SH3 Domains"/>
    <property type="match status" value="1"/>
</dbReference>
<dbReference type="InterPro" id="IPR001452">
    <property type="entry name" value="SH3_domain"/>
</dbReference>
<feature type="compositionally biased region" description="Low complexity" evidence="5">
    <location>
        <begin position="602"/>
        <end position="616"/>
    </location>
</feature>
<evidence type="ECO:0000313" key="7">
    <source>
        <dbReference type="EMBL" id="CAE8676918.1"/>
    </source>
</evidence>
<feature type="compositionally biased region" description="Polar residues" evidence="5">
    <location>
        <begin position="273"/>
        <end position="285"/>
    </location>
</feature>
<dbReference type="PANTHER" id="PTHR43450:SF1">
    <property type="entry name" value="ASPARTATE--TRNA LIGASE, CYTOPLASMIC"/>
    <property type="match status" value="1"/>
</dbReference>
<dbReference type="InterPro" id="IPR004523">
    <property type="entry name" value="Asp-tRNA_synthase_2"/>
</dbReference>
<feature type="non-terminal residue" evidence="7">
    <location>
        <position position="1"/>
    </location>
</feature>
<evidence type="ECO:0000313" key="8">
    <source>
        <dbReference type="Proteomes" id="UP000626109"/>
    </source>
</evidence>
<feature type="compositionally biased region" description="Polar residues" evidence="5">
    <location>
        <begin position="492"/>
        <end position="506"/>
    </location>
</feature>
<sequence length="816" mass="88133">LALNVGDIVWVLETSDSGWCGGHKDGDDNTGWFPDVICKILPRGDCDESAEHSALFTSDHRAVASPQARPNMRCAAQLAELAEVITKLEHASEAEKKNSSSLEADLKTANRSAEFDSQEWLKERQMWAKKVEEVELKASWDVHAAHEECSRNEAELQERRRSAQVFEAELTEQKDRFQALEGQLLKSQDQIRLLQAQASMGRGTQMEDSKEDLAARGTSRRLFATDGNRTDGNRTPTPPVTAMQTVPNLPVQPASSTSMYSSLSAVSRIPLSARQQPPVGNSLSRPSPRGGPVSTAPTLSWMSSSSTAGLPPSPHMRQRVFSHSEMALQPEAIPQAPVRTLVSEFERRSNSQGPSLSREPPINRQLVFAQSSTNVAPSSASASSGIRRAIVMTGSSRAPSREAMPMRSASAMPASETPHASPTHGREEPKNTFTYGMSPINRSHGYTTTTIRSIPGMPAILQANELMSSKALLFEDAPASRCHCPIASSAQQNPCHAAPQQSTAQNPKRRTNANAPHRAKTEAPRAAADRDRDQAAALHGSAVNVRLLPPKVMISEPTFVSKVLRAVYLGGAEQSGGTDQRRLLAGTLTAALASLRRHRRPAAVGQAQRRAAASEADGGGGSSSSDALGQLLSPRQAGAPDAPVVGVYDVIRSEEALPERRFEPLATLGTDKGASIGSEIWVRARVATVRVKGKSSFVVLRQNSLHTLQACKFKAGPEDELNAAAIAKFFKTLPLESVVDICGVLVEANVASCTQTNVELQIHRAYCVCKAAQTLPFLMADAQRSEVDIQASIGTDRPFVRVLPDLRLDSRWLDLR</sequence>